<dbReference type="Proteomes" id="UP001187221">
    <property type="component" value="Unassembled WGS sequence"/>
</dbReference>
<dbReference type="PANTHER" id="PTHR36154:SF1">
    <property type="entry name" value="DNA-BINDING TRANSCRIPTIONAL ACTIVATOR ALPA"/>
    <property type="match status" value="1"/>
</dbReference>
<keyword evidence="2" id="KW-1185">Reference proteome</keyword>
<dbReference type="EMBL" id="BTFW01000001">
    <property type="protein sequence ID" value="GMM59841.1"/>
    <property type="molecule type" value="Genomic_DNA"/>
</dbReference>
<dbReference type="RefSeq" id="WP_317973672.1">
    <property type="nucleotide sequence ID" value="NZ_BTFW01000001.1"/>
</dbReference>
<proteinExistence type="predicted"/>
<dbReference type="PANTHER" id="PTHR36154">
    <property type="entry name" value="DNA-BINDING TRANSCRIPTIONAL ACTIVATOR ALPA"/>
    <property type="match status" value="1"/>
</dbReference>
<dbReference type="InterPro" id="IPR052931">
    <property type="entry name" value="Prophage_regulatory_activator"/>
</dbReference>
<name>A0ABQ6P3R1_9SPHN</name>
<evidence type="ECO:0008006" key="3">
    <source>
        <dbReference type="Google" id="ProtNLM"/>
    </source>
</evidence>
<reference evidence="1 2" key="1">
    <citation type="submission" date="2023-06" db="EMBL/GenBank/DDBJ databases">
        <title>Draft genome sequence of Novosphingobium sp. strain IK01.</title>
        <authorList>
            <person name="Hatamoto M."/>
            <person name="Ikarashi T."/>
            <person name="Yamaguchi T."/>
        </authorList>
    </citation>
    <scope>NUCLEOTIDE SEQUENCE [LARGE SCALE GENOMIC DNA]</scope>
    <source>
        <strain evidence="1 2">IK01</strain>
    </source>
</reference>
<organism evidence="1 2">
    <name type="scientific">Novosphingobium pituita</name>
    <dbReference type="NCBI Taxonomy" id="3056842"/>
    <lineage>
        <taxon>Bacteria</taxon>
        <taxon>Pseudomonadati</taxon>
        <taxon>Pseudomonadota</taxon>
        <taxon>Alphaproteobacteria</taxon>
        <taxon>Sphingomonadales</taxon>
        <taxon>Sphingomonadaceae</taxon>
        <taxon>Novosphingobium</taxon>
    </lineage>
</organism>
<sequence>MTQPTPKIIRLPEVRRVSGLSTTSIYRLMSQDKFPRQRLISVGAVGWLAAEVFEWVSTRPKVQT</sequence>
<dbReference type="Pfam" id="PF05930">
    <property type="entry name" value="Phage_AlpA"/>
    <property type="match status" value="1"/>
</dbReference>
<dbReference type="Gene3D" id="1.10.238.160">
    <property type="match status" value="1"/>
</dbReference>
<evidence type="ECO:0000313" key="1">
    <source>
        <dbReference type="EMBL" id="GMM59841.1"/>
    </source>
</evidence>
<accession>A0ABQ6P3R1</accession>
<evidence type="ECO:0000313" key="2">
    <source>
        <dbReference type="Proteomes" id="UP001187221"/>
    </source>
</evidence>
<comment type="caution">
    <text evidence="1">The sequence shown here is derived from an EMBL/GenBank/DDBJ whole genome shotgun (WGS) entry which is preliminary data.</text>
</comment>
<gene>
    <name evidence="1" type="ORF">NUTIK01_06180</name>
</gene>
<dbReference type="InterPro" id="IPR010260">
    <property type="entry name" value="AlpA"/>
</dbReference>
<protein>
    <recommendedName>
        <fullName evidence="3">AlpA family transcriptional regulator</fullName>
    </recommendedName>
</protein>